<evidence type="ECO:0000313" key="1">
    <source>
        <dbReference type="EMBL" id="GFY27003.1"/>
    </source>
</evidence>
<evidence type="ECO:0000313" key="2">
    <source>
        <dbReference type="Proteomes" id="UP000887159"/>
    </source>
</evidence>
<reference evidence="1" key="1">
    <citation type="submission" date="2020-08" db="EMBL/GenBank/DDBJ databases">
        <title>Multicomponent nature underlies the extraordinary mechanical properties of spider dragline silk.</title>
        <authorList>
            <person name="Kono N."/>
            <person name="Nakamura H."/>
            <person name="Mori M."/>
            <person name="Yoshida Y."/>
            <person name="Ohtoshi R."/>
            <person name="Malay A.D."/>
            <person name="Moran D.A.P."/>
            <person name="Tomita M."/>
            <person name="Numata K."/>
            <person name="Arakawa K."/>
        </authorList>
    </citation>
    <scope>NUCLEOTIDE SEQUENCE</scope>
</reference>
<keyword evidence="2" id="KW-1185">Reference proteome</keyword>
<dbReference type="AlphaFoldDB" id="A0A8X7BD21"/>
<organism evidence="1 2">
    <name type="scientific">Trichonephila clavipes</name>
    <name type="common">Golden silk orbweaver</name>
    <name type="synonym">Nephila clavipes</name>
    <dbReference type="NCBI Taxonomy" id="2585209"/>
    <lineage>
        <taxon>Eukaryota</taxon>
        <taxon>Metazoa</taxon>
        <taxon>Ecdysozoa</taxon>
        <taxon>Arthropoda</taxon>
        <taxon>Chelicerata</taxon>
        <taxon>Arachnida</taxon>
        <taxon>Araneae</taxon>
        <taxon>Araneomorphae</taxon>
        <taxon>Entelegynae</taxon>
        <taxon>Araneoidea</taxon>
        <taxon>Nephilidae</taxon>
        <taxon>Trichonephila</taxon>
    </lineage>
</organism>
<comment type="caution">
    <text evidence="1">The sequence shown here is derived from an EMBL/GenBank/DDBJ whole genome shotgun (WGS) entry which is preliminary data.</text>
</comment>
<accession>A0A8X7BD21</accession>
<proteinExistence type="predicted"/>
<dbReference type="EMBL" id="BMAU01021378">
    <property type="protein sequence ID" value="GFY27003.1"/>
    <property type="molecule type" value="Genomic_DNA"/>
</dbReference>
<dbReference type="Proteomes" id="UP000887159">
    <property type="component" value="Unassembled WGS sequence"/>
</dbReference>
<protein>
    <submittedName>
        <fullName evidence="1">Uncharacterized protein</fullName>
    </submittedName>
</protein>
<sequence length="148" mass="17414">MTLGERHVVVRDSSNDYVTYVLSCRLTSVVLHLKLVNEVFNYGINESYKKKWLPSQFAHVRRRSGTLTLHFWTLHRTHLSNRILTSVALWLFASVWGETQILRVHPPSGFLRWYVSLTVFCIHFEVSEKCILLYEPHSIHQHKLKSII</sequence>
<name>A0A8X7BD21_TRICX</name>
<gene>
    <name evidence="1" type="ORF">TNCV_931441</name>
</gene>